<dbReference type="AlphaFoldDB" id="A0A915J2W4"/>
<evidence type="ECO:0000313" key="1">
    <source>
        <dbReference type="Proteomes" id="UP000887565"/>
    </source>
</evidence>
<accession>A0A915J2W4</accession>
<reference evidence="2" key="1">
    <citation type="submission" date="2022-11" db="UniProtKB">
        <authorList>
            <consortium name="WormBaseParasite"/>
        </authorList>
    </citation>
    <scope>IDENTIFICATION</scope>
</reference>
<protein>
    <submittedName>
        <fullName evidence="2">Uncharacterized protein</fullName>
    </submittedName>
</protein>
<organism evidence="1 2">
    <name type="scientific">Romanomermis culicivorax</name>
    <name type="common">Nematode worm</name>
    <dbReference type="NCBI Taxonomy" id="13658"/>
    <lineage>
        <taxon>Eukaryota</taxon>
        <taxon>Metazoa</taxon>
        <taxon>Ecdysozoa</taxon>
        <taxon>Nematoda</taxon>
        <taxon>Enoplea</taxon>
        <taxon>Dorylaimia</taxon>
        <taxon>Mermithida</taxon>
        <taxon>Mermithoidea</taxon>
        <taxon>Mermithidae</taxon>
        <taxon>Romanomermis</taxon>
    </lineage>
</organism>
<keyword evidence="1" id="KW-1185">Reference proteome</keyword>
<proteinExistence type="predicted"/>
<evidence type="ECO:0000313" key="2">
    <source>
        <dbReference type="WBParaSite" id="nRc.2.0.1.t20042-RA"/>
    </source>
</evidence>
<dbReference type="WBParaSite" id="nRc.2.0.1.t20042-RA">
    <property type="protein sequence ID" value="nRc.2.0.1.t20042-RA"/>
    <property type="gene ID" value="nRc.2.0.1.g20042"/>
</dbReference>
<sequence>MTTSVLKPLRIHGRCLGWTSPGCEAKVDAIRVDADLHRHRA</sequence>
<dbReference type="Proteomes" id="UP000887565">
    <property type="component" value="Unplaced"/>
</dbReference>
<name>A0A915J2W4_ROMCU</name>